<comment type="caution">
    <text evidence="1">The sequence shown here is derived from an EMBL/GenBank/DDBJ whole genome shotgun (WGS) entry which is preliminary data.</text>
</comment>
<reference evidence="1" key="1">
    <citation type="submission" date="2021-06" db="EMBL/GenBank/DDBJ databases">
        <authorList>
            <person name="Kallberg Y."/>
            <person name="Tangrot J."/>
            <person name="Rosling A."/>
        </authorList>
    </citation>
    <scope>NUCLEOTIDE SEQUENCE</scope>
    <source>
        <strain evidence="1">MA461A</strain>
    </source>
</reference>
<feature type="non-terminal residue" evidence="1">
    <location>
        <position position="41"/>
    </location>
</feature>
<name>A0ACA9QQM4_9GLOM</name>
<accession>A0ACA9QQM4</accession>
<dbReference type="Proteomes" id="UP000789920">
    <property type="component" value="Unassembled WGS sequence"/>
</dbReference>
<proteinExistence type="predicted"/>
<evidence type="ECO:0000313" key="2">
    <source>
        <dbReference type="Proteomes" id="UP000789920"/>
    </source>
</evidence>
<organism evidence="1 2">
    <name type="scientific">Racocetra persica</name>
    <dbReference type="NCBI Taxonomy" id="160502"/>
    <lineage>
        <taxon>Eukaryota</taxon>
        <taxon>Fungi</taxon>
        <taxon>Fungi incertae sedis</taxon>
        <taxon>Mucoromycota</taxon>
        <taxon>Glomeromycotina</taxon>
        <taxon>Glomeromycetes</taxon>
        <taxon>Diversisporales</taxon>
        <taxon>Gigasporaceae</taxon>
        <taxon>Racocetra</taxon>
    </lineage>
</organism>
<evidence type="ECO:0000313" key="1">
    <source>
        <dbReference type="EMBL" id="CAG8762814.1"/>
    </source>
</evidence>
<keyword evidence="2" id="KW-1185">Reference proteome</keyword>
<gene>
    <name evidence="1" type="ORF">RPERSI_LOCUS15433</name>
</gene>
<protein>
    <submittedName>
        <fullName evidence="1">31937_t:CDS:1</fullName>
    </submittedName>
</protein>
<sequence length="41" mass="4731">ILIKWYQILESGLEMYISSQDLKAIKNIFNFKTGNNIGINV</sequence>
<feature type="non-terminal residue" evidence="1">
    <location>
        <position position="1"/>
    </location>
</feature>
<dbReference type="EMBL" id="CAJVQC010037063">
    <property type="protein sequence ID" value="CAG8762814.1"/>
    <property type="molecule type" value="Genomic_DNA"/>
</dbReference>